<dbReference type="OMA" id="INAGCCV"/>
<feature type="region of interest" description="Disordered" evidence="6">
    <location>
        <begin position="982"/>
        <end position="1057"/>
    </location>
</feature>
<feature type="compositionally biased region" description="Basic and acidic residues" evidence="6">
    <location>
        <begin position="648"/>
        <end position="662"/>
    </location>
</feature>
<feature type="region of interest" description="Disordered" evidence="6">
    <location>
        <begin position="411"/>
        <end position="444"/>
    </location>
</feature>
<organism evidence="8 9">
    <name type="scientific">Ectocarpus siliculosus</name>
    <name type="common">Brown alga</name>
    <name type="synonym">Conferva siliculosa</name>
    <dbReference type="NCBI Taxonomy" id="2880"/>
    <lineage>
        <taxon>Eukaryota</taxon>
        <taxon>Sar</taxon>
        <taxon>Stramenopiles</taxon>
        <taxon>Ochrophyta</taxon>
        <taxon>PX clade</taxon>
        <taxon>Phaeophyceae</taxon>
        <taxon>Ectocarpales</taxon>
        <taxon>Ectocarpaceae</taxon>
        <taxon>Ectocarpus</taxon>
    </lineage>
</organism>
<comment type="subcellular location">
    <subcellularLocation>
        <location evidence="1">Membrane</location>
        <topology evidence="1">Peripheral membrane protein</topology>
    </subcellularLocation>
</comment>
<dbReference type="InterPro" id="IPR001932">
    <property type="entry name" value="PPM-type_phosphatase-like_dom"/>
</dbReference>
<feature type="region of interest" description="Disordered" evidence="6">
    <location>
        <begin position="44"/>
        <end position="84"/>
    </location>
</feature>
<dbReference type="GO" id="GO:0046872">
    <property type="term" value="F:metal ion binding"/>
    <property type="evidence" value="ECO:0007669"/>
    <property type="project" value="UniProtKB-KW"/>
</dbReference>
<proteinExistence type="inferred from homology"/>
<feature type="compositionally biased region" description="Low complexity" evidence="6">
    <location>
        <begin position="161"/>
        <end position="170"/>
    </location>
</feature>
<feature type="region of interest" description="Disordered" evidence="6">
    <location>
        <begin position="891"/>
        <end position="910"/>
    </location>
</feature>
<feature type="compositionally biased region" description="Acidic residues" evidence="6">
    <location>
        <begin position="73"/>
        <end position="82"/>
    </location>
</feature>
<dbReference type="AlphaFoldDB" id="D8LJY7"/>
<feature type="compositionally biased region" description="Basic and acidic residues" evidence="6">
    <location>
        <begin position="620"/>
        <end position="630"/>
    </location>
</feature>
<dbReference type="Gene3D" id="3.40.50.2020">
    <property type="match status" value="1"/>
</dbReference>
<feature type="domain" description="PPM-type phosphatase" evidence="7">
    <location>
        <begin position="829"/>
        <end position="1266"/>
    </location>
</feature>
<feature type="compositionally biased region" description="Low complexity" evidence="6">
    <location>
        <begin position="222"/>
        <end position="231"/>
    </location>
</feature>
<dbReference type="Proteomes" id="UP000002630">
    <property type="component" value="Linkage Group LG16"/>
</dbReference>
<dbReference type="InterPro" id="IPR000222">
    <property type="entry name" value="PP2C_BS"/>
</dbReference>
<keyword evidence="3 5" id="KW-0378">Hydrolase</keyword>
<dbReference type="InterPro" id="IPR029057">
    <property type="entry name" value="PRTase-like"/>
</dbReference>
<dbReference type="STRING" id="2880.D8LJY7"/>
<dbReference type="InterPro" id="IPR036457">
    <property type="entry name" value="PPM-type-like_dom_sf"/>
</dbReference>
<dbReference type="GO" id="GO:0016020">
    <property type="term" value="C:membrane"/>
    <property type="evidence" value="ECO:0007669"/>
    <property type="project" value="UniProtKB-SubCell"/>
</dbReference>
<dbReference type="CDD" id="cd00143">
    <property type="entry name" value="PP2Cc"/>
    <property type="match status" value="1"/>
</dbReference>
<sequence>MPMVGPLQAHTNVRDVLAPLFSNGRSFSSLIDELSRHFRLEQSNGSRYPSYDAYGDDPVGVLEASSESQSTDSEAEGNLSDETDSRLVQARVSAQGRSSDTVAPVAAAVVAPQGAAPSPAVEQPPLPPLPGPSATGVAEPPPAQPEALAPTRRTRSRSRRQQQPAQASPAAGGGVESPQAAKRNSTRGGGGGGISSQNGDCSGAAAAAAAAATGGGGGGVGPAATGAMPSRSGGGGAAATTRSGKSFFSGDELTVLSVTANADGWSEAVGAALATRARAGYVFAQEVDPDSQQSTEFVREMFLDESSGARKALELRRRLIPVSQKVLLCSAWVDSGEYLAAAARLVAQCHAEVFGIACVRFEQNCSTEGLVDRFNLFAKSMPKGSVPPLNMGMKSCIPASLTKGFHGYTFNSGGSRPGGPAQSASRGGSKVAGSSGAAGVDDGGGGGGGASGAVGAAGGCADGGAPAPGDDVGQDTRARKRRRSRDAPTGQNNVDAIGSFRPTTSVGGAAAAAATATATSAAPPTVVAPVAPAVASAPEPMEEDSMIPASDEVSAGEGVAEPGDGGRPAEGERFGGGALSEGERTAGVGSRSGDGVGGRGWRQLIGGAIFSEEEGDYAADSERSTDHEPVHLYGGGSGGGGGGGGGGRESDEHEMSEREVFRRSRGRSGRRGRGRSRGPAAQHGGGGGDGRAGSRPSSPETCLEADGESSSNRGSQQAASRRDGGGSKDPELDRDRASSCSSADSPNPDRRPVSCGSGNGEARGGVTGKSFDETKGRASPSAAAAAAAATQAAAAQAAAAAQPPPTSNKPSAAAAAPFNSPGGVIPWHHTSVYEANNPTEDRHAELSHDALGIKVYCVCDGHGGSRAAQFVCDNLAADVLTRVESIEAAAAPATARGRGGSDAGGGDDDRAGREAEIRVSLADAFTSCDEQFIAQLDPTKNRGYINAGCCVVLALLVRSQLFLAHVGDCRVVLGTTDAARFPPDLLSTAKNTPSPSPPSSSGKGRVGAAGGKRGASGGKGGDGGPAAGRGRCSKGGGGAATATATAGPRRVGSPLRAAGAADSELKAIALSRDHNCDDADEVALVRARSGDDNAIRASRNDEWKGARAIKRVAGSLAVTRAIGDAYLKRAVFSFSPYKEGVPYITAEPEVTVVELTSKDRFLVLASDGVWEQVSNEEAVQCVSGALASASGSMGRRQRSAASRTAAGGGGGGSGGAVPFTSDALVDFVLARSAQSHGMSVPALRALPRGSSRRMLHDDVCATVVHFTPAPPQQAPL</sequence>
<dbReference type="OrthoDB" id="420076at2759"/>
<protein>
    <recommendedName>
        <fullName evidence="7">PPM-type phosphatase domain-containing protein</fullName>
    </recommendedName>
</protein>
<reference evidence="8 9" key="1">
    <citation type="journal article" date="2010" name="Nature">
        <title>The Ectocarpus genome and the independent evolution of multicellularity in brown algae.</title>
        <authorList>
            <person name="Cock J.M."/>
            <person name="Sterck L."/>
            <person name="Rouze P."/>
            <person name="Scornet D."/>
            <person name="Allen A.E."/>
            <person name="Amoutzias G."/>
            <person name="Anthouard V."/>
            <person name="Artiguenave F."/>
            <person name="Aury J.M."/>
            <person name="Badger J.H."/>
            <person name="Beszteri B."/>
            <person name="Billiau K."/>
            <person name="Bonnet E."/>
            <person name="Bothwell J.H."/>
            <person name="Bowler C."/>
            <person name="Boyen C."/>
            <person name="Brownlee C."/>
            <person name="Carrano C.J."/>
            <person name="Charrier B."/>
            <person name="Cho G.Y."/>
            <person name="Coelho S.M."/>
            <person name="Collen J."/>
            <person name="Corre E."/>
            <person name="Da Silva C."/>
            <person name="Delage L."/>
            <person name="Delaroque N."/>
            <person name="Dittami S.M."/>
            <person name="Doulbeau S."/>
            <person name="Elias M."/>
            <person name="Farnham G."/>
            <person name="Gachon C.M."/>
            <person name="Gschloessl B."/>
            <person name="Heesch S."/>
            <person name="Jabbari K."/>
            <person name="Jubin C."/>
            <person name="Kawai H."/>
            <person name="Kimura K."/>
            <person name="Kloareg B."/>
            <person name="Kupper F.C."/>
            <person name="Lang D."/>
            <person name="Le Bail A."/>
            <person name="Leblanc C."/>
            <person name="Lerouge P."/>
            <person name="Lohr M."/>
            <person name="Lopez P.J."/>
            <person name="Martens C."/>
            <person name="Maumus F."/>
            <person name="Michel G."/>
            <person name="Miranda-Saavedra D."/>
            <person name="Morales J."/>
            <person name="Moreau H."/>
            <person name="Motomura T."/>
            <person name="Nagasato C."/>
            <person name="Napoli C.A."/>
            <person name="Nelson D.R."/>
            <person name="Nyvall-Collen P."/>
            <person name="Peters A.F."/>
            <person name="Pommier C."/>
            <person name="Potin P."/>
            <person name="Poulain J."/>
            <person name="Quesneville H."/>
            <person name="Read B."/>
            <person name="Rensing S.A."/>
            <person name="Ritter A."/>
            <person name="Rousvoal S."/>
            <person name="Samanta M."/>
            <person name="Samson G."/>
            <person name="Schroeder D.C."/>
            <person name="Segurens B."/>
            <person name="Strittmatter M."/>
            <person name="Tonon T."/>
            <person name="Tregear J.W."/>
            <person name="Valentin K."/>
            <person name="von Dassow P."/>
            <person name="Yamagishi T."/>
            <person name="Van de Peer Y."/>
            <person name="Wincker P."/>
        </authorList>
    </citation>
    <scope>NUCLEOTIDE SEQUENCE [LARGE SCALE GENOMIC DNA]</scope>
    <source>
        <strain evidence="9">Ec32 / CCAP1310/4</strain>
    </source>
</reference>
<dbReference type="PANTHER" id="PTHR47992">
    <property type="entry name" value="PROTEIN PHOSPHATASE"/>
    <property type="match status" value="1"/>
</dbReference>
<feature type="region of interest" description="Disordered" evidence="6">
    <location>
        <begin position="613"/>
        <end position="783"/>
    </location>
</feature>
<dbReference type="Pfam" id="PF00481">
    <property type="entry name" value="PP2C"/>
    <property type="match status" value="2"/>
</dbReference>
<evidence type="ECO:0000256" key="3">
    <source>
        <dbReference type="ARBA" id="ARBA00022801"/>
    </source>
</evidence>
<dbReference type="eggNOG" id="KOG0700">
    <property type="taxonomic scope" value="Eukaryota"/>
</dbReference>
<evidence type="ECO:0000256" key="5">
    <source>
        <dbReference type="RuleBase" id="RU003465"/>
    </source>
</evidence>
<feature type="region of interest" description="Disordered" evidence="6">
    <location>
        <begin position="548"/>
        <end position="601"/>
    </location>
</feature>
<evidence type="ECO:0000313" key="9">
    <source>
        <dbReference type="Proteomes" id="UP000002630"/>
    </source>
</evidence>
<evidence type="ECO:0000256" key="2">
    <source>
        <dbReference type="ARBA" id="ARBA00022723"/>
    </source>
</evidence>
<feature type="compositionally biased region" description="Polar residues" evidence="6">
    <location>
        <begin position="708"/>
        <end position="719"/>
    </location>
</feature>
<feature type="compositionally biased region" description="Low complexity" evidence="6">
    <location>
        <begin position="423"/>
        <end position="440"/>
    </location>
</feature>
<feature type="region of interest" description="Disordered" evidence="6">
    <location>
        <begin position="461"/>
        <end position="501"/>
    </location>
</feature>
<dbReference type="EMBL" id="FN648464">
    <property type="protein sequence ID" value="CBN74456.1"/>
    <property type="molecule type" value="Genomic_DNA"/>
</dbReference>
<feature type="compositionally biased region" description="Gly residues" evidence="6">
    <location>
        <begin position="633"/>
        <end position="647"/>
    </location>
</feature>
<dbReference type="PROSITE" id="PS01032">
    <property type="entry name" value="PPM_1"/>
    <property type="match status" value="1"/>
</dbReference>
<feature type="compositionally biased region" description="Low complexity" evidence="6">
    <location>
        <begin position="808"/>
        <end position="817"/>
    </location>
</feature>
<dbReference type="InParanoid" id="D8LJY7"/>
<dbReference type="PROSITE" id="PS51746">
    <property type="entry name" value="PPM_2"/>
    <property type="match status" value="1"/>
</dbReference>
<feature type="compositionally biased region" description="Low complexity" evidence="6">
    <location>
        <begin position="1192"/>
        <end position="1205"/>
    </location>
</feature>
<gene>
    <name evidence="8" type="ORF">Esi_0028_0035</name>
</gene>
<dbReference type="Gene3D" id="3.60.40.10">
    <property type="entry name" value="PPM-type phosphatase domain"/>
    <property type="match status" value="1"/>
</dbReference>
<dbReference type="GO" id="GO:0004722">
    <property type="term" value="F:protein serine/threonine phosphatase activity"/>
    <property type="evidence" value="ECO:0007669"/>
    <property type="project" value="InterPro"/>
</dbReference>
<keyword evidence="2" id="KW-0479">Metal-binding</keyword>
<feature type="region of interest" description="Disordered" evidence="6">
    <location>
        <begin position="1192"/>
        <end position="1213"/>
    </location>
</feature>
<evidence type="ECO:0000256" key="4">
    <source>
        <dbReference type="ARBA" id="ARBA00022912"/>
    </source>
</evidence>
<comment type="similarity">
    <text evidence="5">Belongs to the PP2C family.</text>
</comment>
<name>D8LJY7_ECTSI</name>
<feature type="compositionally biased region" description="Basic residues" evidence="6">
    <location>
        <begin position="663"/>
        <end position="676"/>
    </location>
</feature>
<feature type="compositionally biased region" description="Gly residues" evidence="6">
    <location>
        <begin position="1004"/>
        <end position="1039"/>
    </location>
</feature>
<feature type="region of interest" description="Disordered" evidence="6">
    <location>
        <begin position="115"/>
        <end position="195"/>
    </location>
</feature>
<dbReference type="SUPFAM" id="SSF81606">
    <property type="entry name" value="PP2C-like"/>
    <property type="match status" value="1"/>
</dbReference>
<feature type="compositionally biased region" description="Pro residues" evidence="6">
    <location>
        <begin position="122"/>
        <end position="131"/>
    </location>
</feature>
<keyword evidence="9" id="KW-1185">Reference proteome</keyword>
<dbReference type="SMART" id="SM00332">
    <property type="entry name" value="PP2Cc"/>
    <property type="match status" value="1"/>
</dbReference>
<evidence type="ECO:0000313" key="8">
    <source>
        <dbReference type="EMBL" id="CBN74456.1"/>
    </source>
</evidence>
<dbReference type="InterPro" id="IPR015655">
    <property type="entry name" value="PP2C"/>
</dbReference>
<keyword evidence="4 5" id="KW-0904">Protein phosphatase</keyword>
<feature type="region of interest" description="Disordered" evidence="6">
    <location>
        <begin position="211"/>
        <end position="241"/>
    </location>
</feature>
<feature type="compositionally biased region" description="Gly residues" evidence="6">
    <location>
        <begin position="590"/>
        <end position="600"/>
    </location>
</feature>
<feature type="compositionally biased region" description="Gly residues" evidence="6">
    <location>
        <begin position="757"/>
        <end position="767"/>
    </location>
</feature>
<evidence type="ECO:0000256" key="6">
    <source>
        <dbReference type="SAM" id="MobiDB-lite"/>
    </source>
</evidence>
<evidence type="ECO:0000259" key="7">
    <source>
        <dbReference type="PROSITE" id="PS51746"/>
    </source>
</evidence>
<evidence type="ECO:0000256" key="1">
    <source>
        <dbReference type="ARBA" id="ARBA00004170"/>
    </source>
</evidence>
<feature type="region of interest" description="Disordered" evidence="6">
    <location>
        <begin position="797"/>
        <end position="817"/>
    </location>
</feature>
<accession>D8LJY7</accession>
<feature type="compositionally biased region" description="Basic and acidic residues" evidence="6">
    <location>
        <begin position="720"/>
        <end position="737"/>
    </location>
</feature>
<dbReference type="EMBL" id="FN649741">
    <property type="protein sequence ID" value="CBN74456.1"/>
    <property type="molecule type" value="Genomic_DNA"/>
</dbReference>